<dbReference type="InterPro" id="IPR039437">
    <property type="entry name" value="FrzH/put_lumazine-bd"/>
</dbReference>
<name>N1W806_9LEPT</name>
<dbReference type="STRING" id="1218591.LEP1GSC199_0159"/>
<comment type="caution">
    <text evidence="1">The sequence shown here is derived from an EMBL/GenBank/DDBJ whole genome shotgun (WGS) entry which is preliminary data.</text>
</comment>
<dbReference type="EMBL" id="AOGY02000021">
    <property type="protein sequence ID" value="EMY71128.1"/>
    <property type="molecule type" value="Genomic_DNA"/>
</dbReference>
<dbReference type="SUPFAM" id="SSF54427">
    <property type="entry name" value="NTF2-like"/>
    <property type="match status" value="1"/>
</dbReference>
<protein>
    <submittedName>
        <fullName evidence="1">Lumazine-binding family protein</fullName>
    </submittedName>
</protein>
<accession>N1W806</accession>
<reference evidence="1 2" key="1">
    <citation type="submission" date="2013-03" db="EMBL/GenBank/DDBJ databases">
        <authorList>
            <person name="Harkins D.M."/>
            <person name="Durkin A.S."/>
            <person name="Brinkac L.M."/>
            <person name="Haft D.H."/>
            <person name="Selengut J.D."/>
            <person name="Sanka R."/>
            <person name="DePew J."/>
            <person name="Purushe J."/>
            <person name="Galloway R.L."/>
            <person name="Vinetz J.M."/>
            <person name="Sutton G.G."/>
            <person name="Nierman W.C."/>
            <person name="Fouts D.E."/>
        </authorList>
    </citation>
    <scope>NUCLEOTIDE SEQUENCE [LARGE SCALE GENOMIC DNA]</scope>
    <source>
        <strain evidence="1 2">Waz Holland</strain>
    </source>
</reference>
<evidence type="ECO:0000313" key="1">
    <source>
        <dbReference type="EMBL" id="EMY71128.1"/>
    </source>
</evidence>
<dbReference type="Gene3D" id="3.10.450.50">
    <property type="match status" value="1"/>
</dbReference>
<dbReference type="AlphaFoldDB" id="N1W806"/>
<dbReference type="Pfam" id="PF12893">
    <property type="entry name" value="Lumazine_bd_2"/>
    <property type="match status" value="1"/>
</dbReference>
<evidence type="ECO:0000313" key="2">
    <source>
        <dbReference type="Proteomes" id="UP000012227"/>
    </source>
</evidence>
<dbReference type="Proteomes" id="UP000012227">
    <property type="component" value="Unassembled WGS sequence"/>
</dbReference>
<dbReference type="RefSeq" id="WP_002977857.1">
    <property type="nucleotide sequence ID" value="NZ_AOGY02000021.1"/>
</dbReference>
<dbReference type="InterPro" id="IPR032710">
    <property type="entry name" value="NTF2-like_dom_sf"/>
</dbReference>
<gene>
    <name evidence="1" type="ORF">LEP1GSC199_0159</name>
</gene>
<sequence length="143" mass="16518">MNKKVFGFLVILGGIMITNQISAERNEESLRKEFLFIMKNIDERKVSEIESKFHSDYADSVYIKGSGSIFSSNKTNYIQSLKDGKIGGVERDVRIHSIDFIDQFGFVKVDLESKVMKFQSMYTFYFDNGEWKMIKAVVVAEKK</sequence>
<proteinExistence type="predicted"/>
<organism evidence="1 2">
    <name type="scientific">Leptospira vanthielii serovar Holland str. Waz Holland = ATCC 700522</name>
    <dbReference type="NCBI Taxonomy" id="1218591"/>
    <lineage>
        <taxon>Bacteria</taxon>
        <taxon>Pseudomonadati</taxon>
        <taxon>Spirochaetota</taxon>
        <taxon>Spirochaetia</taxon>
        <taxon>Leptospirales</taxon>
        <taxon>Leptospiraceae</taxon>
        <taxon>Leptospira</taxon>
    </lineage>
</organism>